<dbReference type="InterPro" id="IPR051780">
    <property type="entry name" value="Ca_Up-reg_Membrane_Reg"/>
</dbReference>
<dbReference type="CDD" id="cd00161">
    <property type="entry name" value="beta-trefoil_Ricin-like"/>
    <property type="match status" value="2"/>
</dbReference>
<dbReference type="SUPFAM" id="SSF50370">
    <property type="entry name" value="Ricin B-like lectins"/>
    <property type="match status" value="2"/>
</dbReference>
<comment type="caution">
    <text evidence="1">The sequence shown here is derived from an EMBL/GenBank/DDBJ whole genome shotgun (WGS) entry which is preliminary data.</text>
</comment>
<dbReference type="Gene3D" id="2.80.10.50">
    <property type="match status" value="2"/>
</dbReference>
<keyword evidence="2" id="KW-1185">Reference proteome</keyword>
<sequence length="833" mass="88844">MTQWFYILTGDDVSSQQALWVDPNTDPGTNGSELDNASIYMMEASTSENQYSLQSPYQMWQLAGDGSIVSALNPNYVLGLSGTNAVLVQRSPGDASQQWEFQWVQDSQGLMLGTLRNKGNQQYLTGGNPWSWQPVFTQNMPSDGTPTGMMQWYIQPPSPPTGQLLSIRSVAAGDSPPMVVNIQGASMTPGTTTILYEAQPNSSNIVWTYTLDGYLLSSVNPGLALSLNVNASVGGGSANGVATYPKQPLAAGASFQQWSFIPVDPQAGTYLIVNQQGTLALATSGTSNSDPLQLVTPNPSDQTQLWSVSPTYPLEVLLAQPAMGYPAFTGNEAAAYTYINSQLGLTKLGTELRSQYGNLAAPLAGYQSRVNMIATTVVLQHSPKDKTPPADLPDSDAMVTVAGVLGEELTAAQAVQQLFQQLTMFHAELAIVATNATAAVIADAAIDTQTQQTVKVSSAAIFEGLIYTILSAGSMLPGEGELAKGLGMLLPVVGNLYQTGVNTVSSYQQSKAQNAQKEQDEEIFYDFEGEVAQVQQFLVDSFEAVGDALAAVESAILRDSFKTRTVAAMAALPSGGNSLFWPPEQGVTLIPRIVPGYEIGVLQALLPTKYQIYTGTWIQGSVGSNSDFDNIPPMSAPSYCIWDEEINSSLEASTVYWIASVASNDTGYPGQATMDFLSKSSSVRWFNFYRRLAGWSGFASEEKWLGNNQTILMFRNYTSTTLSIALKANDAEIGDNGPGSTTLTLPPYSYQSAVLFSIKNGDSNKPDAAVTVTTPDGTTVWSATAGSNYCTSIKCPGDYAIYPYNSDNMPHLFSSSVTTGAGGCDIGIALAQS</sequence>
<protein>
    <recommendedName>
        <fullName evidence="3">Ricin B lectin domain-containing protein</fullName>
    </recommendedName>
</protein>
<dbReference type="EMBL" id="JAVDPW010000002">
    <property type="protein sequence ID" value="MDR6288774.1"/>
    <property type="molecule type" value="Genomic_DNA"/>
</dbReference>
<accession>A0ABU1JJJ2</accession>
<organism evidence="1 2">
    <name type="scientific">Inquilinus ginsengisoli</name>
    <dbReference type="NCBI Taxonomy" id="363840"/>
    <lineage>
        <taxon>Bacteria</taxon>
        <taxon>Pseudomonadati</taxon>
        <taxon>Pseudomonadota</taxon>
        <taxon>Alphaproteobacteria</taxon>
        <taxon>Rhodospirillales</taxon>
        <taxon>Rhodospirillaceae</taxon>
        <taxon>Inquilinus</taxon>
    </lineage>
</organism>
<reference evidence="1 2" key="1">
    <citation type="submission" date="2023-07" db="EMBL/GenBank/DDBJ databases">
        <title>Sorghum-associated microbial communities from plants grown in Nebraska, USA.</title>
        <authorList>
            <person name="Schachtman D."/>
        </authorList>
    </citation>
    <scope>NUCLEOTIDE SEQUENCE [LARGE SCALE GENOMIC DNA]</scope>
    <source>
        <strain evidence="1 2">584</strain>
    </source>
</reference>
<proteinExistence type="predicted"/>
<dbReference type="RefSeq" id="WP_309792800.1">
    <property type="nucleotide sequence ID" value="NZ_JAVDPW010000002.1"/>
</dbReference>
<evidence type="ECO:0000313" key="1">
    <source>
        <dbReference type="EMBL" id="MDR6288774.1"/>
    </source>
</evidence>
<gene>
    <name evidence="1" type="ORF">E9232_001281</name>
</gene>
<dbReference type="InterPro" id="IPR035992">
    <property type="entry name" value="Ricin_B-like_lectins"/>
</dbReference>
<dbReference type="PROSITE" id="PS50231">
    <property type="entry name" value="RICIN_B_LECTIN"/>
    <property type="match status" value="2"/>
</dbReference>
<name>A0ABU1JJJ2_9PROT</name>
<dbReference type="Proteomes" id="UP001262410">
    <property type="component" value="Unassembled WGS sequence"/>
</dbReference>
<evidence type="ECO:0008006" key="3">
    <source>
        <dbReference type="Google" id="ProtNLM"/>
    </source>
</evidence>
<dbReference type="PANTHER" id="PTHR31599:SF3">
    <property type="entry name" value="CALCIUM UP-REGULATED PROTEIN I-RELATED"/>
    <property type="match status" value="1"/>
</dbReference>
<dbReference type="PANTHER" id="PTHR31599">
    <property type="entry name" value="CALCIUM UP-REGULATED PROTEIN A-RELATED"/>
    <property type="match status" value="1"/>
</dbReference>
<evidence type="ECO:0000313" key="2">
    <source>
        <dbReference type="Proteomes" id="UP001262410"/>
    </source>
</evidence>